<evidence type="ECO:0000313" key="3">
    <source>
        <dbReference type="Proteomes" id="UP000712600"/>
    </source>
</evidence>
<dbReference type="Proteomes" id="UP000712600">
    <property type="component" value="Unassembled WGS sequence"/>
</dbReference>
<sequence length="49" mass="5260">MSGETLGPGEAGGLRGETTTSLEKQKIAVLDLDEEMTRLEPNLEQTSPE</sequence>
<protein>
    <submittedName>
        <fullName evidence="2">Uncharacterized protein</fullName>
    </submittedName>
</protein>
<feature type="region of interest" description="Disordered" evidence="1">
    <location>
        <begin position="1"/>
        <end position="24"/>
    </location>
</feature>
<proteinExistence type="predicted"/>
<dbReference type="AlphaFoldDB" id="A0A8S9RZN8"/>
<evidence type="ECO:0000313" key="2">
    <source>
        <dbReference type="EMBL" id="KAF3586821.1"/>
    </source>
</evidence>
<evidence type="ECO:0000256" key="1">
    <source>
        <dbReference type="SAM" id="MobiDB-lite"/>
    </source>
</evidence>
<comment type="caution">
    <text evidence="2">The sequence shown here is derived from an EMBL/GenBank/DDBJ whole genome shotgun (WGS) entry which is preliminary data.</text>
</comment>
<name>A0A8S9RZN8_BRACR</name>
<reference evidence="2" key="1">
    <citation type="submission" date="2019-12" db="EMBL/GenBank/DDBJ databases">
        <title>Genome sequencing and annotation of Brassica cretica.</title>
        <authorList>
            <person name="Studholme D.J."/>
            <person name="Sarris P."/>
        </authorList>
    </citation>
    <scope>NUCLEOTIDE SEQUENCE</scope>
    <source>
        <strain evidence="2">PFS-109/04</strain>
        <tissue evidence="2">Leaf</tissue>
    </source>
</reference>
<gene>
    <name evidence="2" type="ORF">F2Q69_00028684</name>
</gene>
<organism evidence="2 3">
    <name type="scientific">Brassica cretica</name>
    <name type="common">Mustard</name>
    <dbReference type="NCBI Taxonomy" id="69181"/>
    <lineage>
        <taxon>Eukaryota</taxon>
        <taxon>Viridiplantae</taxon>
        <taxon>Streptophyta</taxon>
        <taxon>Embryophyta</taxon>
        <taxon>Tracheophyta</taxon>
        <taxon>Spermatophyta</taxon>
        <taxon>Magnoliopsida</taxon>
        <taxon>eudicotyledons</taxon>
        <taxon>Gunneridae</taxon>
        <taxon>Pentapetalae</taxon>
        <taxon>rosids</taxon>
        <taxon>malvids</taxon>
        <taxon>Brassicales</taxon>
        <taxon>Brassicaceae</taxon>
        <taxon>Brassiceae</taxon>
        <taxon>Brassica</taxon>
    </lineage>
</organism>
<accession>A0A8S9RZN8</accession>
<dbReference type="EMBL" id="QGKX02000088">
    <property type="protein sequence ID" value="KAF3586821.1"/>
    <property type="molecule type" value="Genomic_DNA"/>
</dbReference>